<dbReference type="SUPFAM" id="SSF101386">
    <property type="entry name" value="all-alpha NTP pyrophosphatases"/>
    <property type="match status" value="1"/>
</dbReference>
<dbReference type="CDD" id="cd11534">
    <property type="entry name" value="NTP-PPase_HisIE_like"/>
    <property type="match status" value="1"/>
</dbReference>
<comment type="caution">
    <text evidence="9">The sequence shown here is derived from an EMBL/GenBank/DDBJ whole genome shotgun (WGS) entry which is preliminary data.</text>
</comment>
<evidence type="ECO:0000256" key="1">
    <source>
        <dbReference type="ARBA" id="ARBA00001460"/>
    </source>
</evidence>
<protein>
    <recommendedName>
        <fullName evidence="8">Phosphoribosyl-ATP pyrophosphatase</fullName>
        <shortName evidence="8">PRA-PH</shortName>
        <ecNumber evidence="8">3.6.1.31</ecNumber>
    </recommendedName>
</protein>
<dbReference type="NCBIfam" id="NF001611">
    <property type="entry name" value="PRK00400.1-3"/>
    <property type="match status" value="1"/>
</dbReference>
<evidence type="ECO:0000256" key="3">
    <source>
        <dbReference type="ARBA" id="ARBA00022605"/>
    </source>
</evidence>
<evidence type="ECO:0000256" key="6">
    <source>
        <dbReference type="ARBA" id="ARBA00022840"/>
    </source>
</evidence>
<dbReference type="Gene3D" id="1.10.287.1080">
    <property type="entry name" value="MazG-like"/>
    <property type="match status" value="1"/>
</dbReference>
<keyword evidence="8" id="KW-0963">Cytoplasm</keyword>
<keyword evidence="5 8" id="KW-0378">Hydrolase</keyword>
<name>A0A1F7JCD3_9BACT</name>
<accession>A0A1F7JCD3</accession>
<gene>
    <name evidence="8" type="primary">hisE</name>
    <name evidence="9" type="ORF">A3H78_03115</name>
</gene>
<dbReference type="EC" id="3.6.1.31" evidence="8"/>
<comment type="similarity">
    <text evidence="8">Belongs to the PRA-PH family.</text>
</comment>
<evidence type="ECO:0000313" key="9">
    <source>
        <dbReference type="EMBL" id="OGK53271.1"/>
    </source>
</evidence>
<keyword evidence="3 8" id="KW-0028">Amino-acid biosynthesis</keyword>
<dbReference type="AlphaFoldDB" id="A0A1F7JCD3"/>
<dbReference type="GO" id="GO:0000105">
    <property type="term" value="P:L-histidine biosynthetic process"/>
    <property type="evidence" value="ECO:0007669"/>
    <property type="project" value="UniProtKB-UniRule"/>
</dbReference>
<dbReference type="HAMAP" id="MF_01020">
    <property type="entry name" value="HisE"/>
    <property type="match status" value="1"/>
</dbReference>
<dbReference type="GO" id="GO:0005524">
    <property type="term" value="F:ATP binding"/>
    <property type="evidence" value="ECO:0007669"/>
    <property type="project" value="UniProtKB-KW"/>
</dbReference>
<dbReference type="NCBIfam" id="TIGR03188">
    <property type="entry name" value="histidine_hisI"/>
    <property type="match status" value="1"/>
</dbReference>
<organism evidence="9 10">
    <name type="scientific">Candidatus Roizmanbacteria bacterium RIFCSPLOWO2_02_FULL_36_11</name>
    <dbReference type="NCBI Taxonomy" id="1802071"/>
    <lineage>
        <taxon>Bacteria</taxon>
        <taxon>Candidatus Roizmaniibacteriota</taxon>
    </lineage>
</organism>
<dbReference type="PANTHER" id="PTHR42945:SF1">
    <property type="entry name" value="HISTIDINE BIOSYNTHESIS BIFUNCTIONAL PROTEIN HIS7"/>
    <property type="match status" value="1"/>
</dbReference>
<keyword evidence="6 8" id="KW-0067">ATP-binding</keyword>
<evidence type="ECO:0000256" key="5">
    <source>
        <dbReference type="ARBA" id="ARBA00022801"/>
    </source>
</evidence>
<dbReference type="GO" id="GO:0004636">
    <property type="term" value="F:phosphoribosyl-ATP diphosphatase activity"/>
    <property type="evidence" value="ECO:0007669"/>
    <property type="project" value="UniProtKB-UniRule"/>
</dbReference>
<dbReference type="UniPathway" id="UPA00031">
    <property type="reaction ID" value="UER00007"/>
</dbReference>
<keyword evidence="7 8" id="KW-0368">Histidine biosynthesis</keyword>
<keyword evidence="4 8" id="KW-0547">Nucleotide-binding</keyword>
<dbReference type="InterPro" id="IPR008179">
    <property type="entry name" value="HisE"/>
</dbReference>
<dbReference type="InterPro" id="IPR021130">
    <property type="entry name" value="PRib-ATP_PPHydrolase-like"/>
</dbReference>
<evidence type="ECO:0000256" key="4">
    <source>
        <dbReference type="ARBA" id="ARBA00022741"/>
    </source>
</evidence>
<dbReference type="EMBL" id="MGAV01000021">
    <property type="protein sequence ID" value="OGK53271.1"/>
    <property type="molecule type" value="Genomic_DNA"/>
</dbReference>
<reference evidence="9 10" key="1">
    <citation type="journal article" date="2016" name="Nat. Commun.">
        <title>Thousands of microbial genomes shed light on interconnected biogeochemical processes in an aquifer system.</title>
        <authorList>
            <person name="Anantharaman K."/>
            <person name="Brown C.T."/>
            <person name="Hug L.A."/>
            <person name="Sharon I."/>
            <person name="Castelle C.J."/>
            <person name="Probst A.J."/>
            <person name="Thomas B.C."/>
            <person name="Singh A."/>
            <person name="Wilkins M.J."/>
            <person name="Karaoz U."/>
            <person name="Brodie E.L."/>
            <person name="Williams K.H."/>
            <person name="Hubbard S.S."/>
            <person name="Banfield J.F."/>
        </authorList>
    </citation>
    <scope>NUCLEOTIDE SEQUENCE [LARGE SCALE GENOMIC DNA]</scope>
</reference>
<dbReference type="Pfam" id="PF01503">
    <property type="entry name" value="PRA-PH"/>
    <property type="match status" value="1"/>
</dbReference>
<evidence type="ECO:0000256" key="2">
    <source>
        <dbReference type="ARBA" id="ARBA00005204"/>
    </source>
</evidence>
<evidence type="ECO:0000313" key="10">
    <source>
        <dbReference type="Proteomes" id="UP000177418"/>
    </source>
</evidence>
<dbReference type="PANTHER" id="PTHR42945">
    <property type="entry name" value="HISTIDINE BIOSYNTHESIS BIFUNCTIONAL PROTEIN"/>
    <property type="match status" value="1"/>
</dbReference>
<dbReference type="GO" id="GO:0005737">
    <property type="term" value="C:cytoplasm"/>
    <property type="evidence" value="ECO:0007669"/>
    <property type="project" value="UniProtKB-SubCell"/>
</dbReference>
<evidence type="ECO:0000256" key="7">
    <source>
        <dbReference type="ARBA" id="ARBA00023102"/>
    </source>
</evidence>
<comment type="catalytic activity">
    <reaction evidence="1 8">
        <text>1-(5-phospho-beta-D-ribosyl)-ATP + H2O = 1-(5-phospho-beta-D-ribosyl)-5'-AMP + diphosphate + H(+)</text>
        <dbReference type="Rhea" id="RHEA:22828"/>
        <dbReference type="ChEBI" id="CHEBI:15377"/>
        <dbReference type="ChEBI" id="CHEBI:15378"/>
        <dbReference type="ChEBI" id="CHEBI:33019"/>
        <dbReference type="ChEBI" id="CHEBI:59457"/>
        <dbReference type="ChEBI" id="CHEBI:73183"/>
        <dbReference type="EC" id="3.6.1.31"/>
    </reaction>
</comment>
<dbReference type="Proteomes" id="UP000177418">
    <property type="component" value="Unassembled WGS sequence"/>
</dbReference>
<evidence type="ECO:0000256" key="8">
    <source>
        <dbReference type="HAMAP-Rule" id="MF_01020"/>
    </source>
</evidence>
<comment type="pathway">
    <text evidence="2 8">Amino-acid biosynthesis; L-histidine biosynthesis; L-histidine from 5-phospho-alpha-D-ribose 1-diphosphate: step 2/9.</text>
</comment>
<sequence>MMTLNKLYSVINSRKKKLPAKSYTASLIRGGSDSILKKVAEESAEVVIACKNNQQREMINEIADLWYHVLVLLAVKNINLKDIFYELEKRSKK</sequence>
<comment type="subcellular location">
    <subcellularLocation>
        <location evidence="8">Cytoplasm</location>
    </subcellularLocation>
</comment>
<proteinExistence type="inferred from homology"/>